<evidence type="ECO:0000256" key="9">
    <source>
        <dbReference type="ARBA" id="ARBA00023065"/>
    </source>
</evidence>
<evidence type="ECO:0000256" key="13">
    <source>
        <dbReference type="SAM" id="Coils"/>
    </source>
</evidence>
<gene>
    <name evidence="17" type="ORF">EB796_017868</name>
</gene>
<accession>A0A7J7JC63</accession>
<comment type="subcellular location">
    <subcellularLocation>
        <location evidence="1">Cell membrane</location>
        <topology evidence="1">Multi-pass membrane protein</topology>
    </subcellularLocation>
</comment>
<dbReference type="AlphaFoldDB" id="A0A7J7JC63"/>
<keyword evidence="5 15" id="KW-0812">Transmembrane</keyword>
<evidence type="ECO:0000256" key="1">
    <source>
        <dbReference type="ARBA" id="ARBA00004651"/>
    </source>
</evidence>
<evidence type="ECO:0000256" key="15">
    <source>
        <dbReference type="SAM" id="Phobius"/>
    </source>
</evidence>
<evidence type="ECO:0000256" key="3">
    <source>
        <dbReference type="ARBA" id="ARBA00022448"/>
    </source>
</evidence>
<keyword evidence="10 15" id="KW-0472">Membrane</keyword>
<feature type="region of interest" description="Disordered" evidence="14">
    <location>
        <begin position="16"/>
        <end position="35"/>
    </location>
</feature>
<dbReference type="InterPro" id="IPR031846">
    <property type="entry name" value="Hvcn1"/>
</dbReference>
<sequence>MKSSVAFRKSVSDDTERVVEKSDTNSSIVSDDVTKPPQTVREHVAHIIHSRKFQILVICLVVLDCMLVISELLIDLKAFEQEAEVGHSLSESSTSSHTLVTNDEPGDDVKQALEAAEQRKAATIIAAEVLHYCSIVILSIFLLEICAKLFAMGKEFFYHKMEIIDAVIVIISFALDIAFIDAEGLASAFGLLVLLRLWRIGRVVNGIVLSMNTKAEKKIAKEKGLREAAEAELVKYREYCSAQEREIEALQLLLTQHDIKFTKMAKPMPPVSTINVVAEVNQYIEAIRVADSADDSAT</sequence>
<evidence type="ECO:0000256" key="5">
    <source>
        <dbReference type="ARBA" id="ARBA00022692"/>
    </source>
</evidence>
<dbReference type="GO" id="GO:0034702">
    <property type="term" value="C:monoatomic ion channel complex"/>
    <property type="evidence" value="ECO:0007669"/>
    <property type="project" value="UniProtKB-KW"/>
</dbReference>
<keyword evidence="11" id="KW-0407">Ion channel</keyword>
<evidence type="ECO:0000256" key="14">
    <source>
        <dbReference type="SAM" id="MobiDB-lite"/>
    </source>
</evidence>
<keyword evidence="3" id="KW-0813">Transport</keyword>
<keyword evidence="8 13" id="KW-0175">Coiled coil</keyword>
<feature type="transmembrane region" description="Helical" evidence="15">
    <location>
        <begin position="163"/>
        <end position="180"/>
    </location>
</feature>
<keyword evidence="4" id="KW-1003">Cell membrane</keyword>
<keyword evidence="7 15" id="KW-1133">Transmembrane helix</keyword>
<dbReference type="EMBL" id="VXIV02002660">
    <property type="protein sequence ID" value="KAF6023840.1"/>
    <property type="molecule type" value="Genomic_DNA"/>
</dbReference>
<evidence type="ECO:0000256" key="10">
    <source>
        <dbReference type="ARBA" id="ARBA00023136"/>
    </source>
</evidence>
<name>A0A7J7JC63_BUGNE</name>
<protein>
    <recommendedName>
        <fullName evidence="2">Voltage-gated hydrogen channel 1</fullName>
    </recommendedName>
    <alternativeName>
        <fullName evidence="12">Hydrogen voltage-gated channel 1</fullName>
    </alternativeName>
</protein>
<dbReference type="OrthoDB" id="427456at2759"/>
<dbReference type="Gene3D" id="1.20.120.350">
    <property type="entry name" value="Voltage-gated potassium channels. Chain C"/>
    <property type="match status" value="1"/>
</dbReference>
<reference evidence="17" key="1">
    <citation type="submission" date="2020-06" db="EMBL/GenBank/DDBJ databases">
        <title>Draft genome of Bugula neritina, a colonial animal packing powerful symbionts and potential medicines.</title>
        <authorList>
            <person name="Rayko M."/>
        </authorList>
    </citation>
    <scope>NUCLEOTIDE SEQUENCE [LARGE SCALE GENOMIC DNA]</scope>
    <source>
        <strain evidence="17">Kwan_BN1</strain>
    </source>
</reference>
<feature type="coiled-coil region" evidence="13">
    <location>
        <begin position="212"/>
        <end position="246"/>
    </location>
</feature>
<evidence type="ECO:0000313" key="18">
    <source>
        <dbReference type="Proteomes" id="UP000593567"/>
    </source>
</evidence>
<organism evidence="17 18">
    <name type="scientific">Bugula neritina</name>
    <name type="common">Brown bryozoan</name>
    <name type="synonym">Sertularia neritina</name>
    <dbReference type="NCBI Taxonomy" id="10212"/>
    <lineage>
        <taxon>Eukaryota</taxon>
        <taxon>Metazoa</taxon>
        <taxon>Spiralia</taxon>
        <taxon>Lophotrochozoa</taxon>
        <taxon>Bryozoa</taxon>
        <taxon>Gymnolaemata</taxon>
        <taxon>Cheilostomatida</taxon>
        <taxon>Flustrina</taxon>
        <taxon>Buguloidea</taxon>
        <taxon>Bugulidae</taxon>
        <taxon>Bugula</taxon>
    </lineage>
</organism>
<dbReference type="InterPro" id="IPR027359">
    <property type="entry name" value="Volt_channel_dom_sf"/>
</dbReference>
<evidence type="ECO:0000256" key="8">
    <source>
        <dbReference type="ARBA" id="ARBA00023054"/>
    </source>
</evidence>
<dbReference type="SUPFAM" id="SSF81324">
    <property type="entry name" value="Voltage-gated potassium channels"/>
    <property type="match status" value="1"/>
</dbReference>
<dbReference type="GO" id="GO:0030171">
    <property type="term" value="F:voltage-gated proton channel activity"/>
    <property type="evidence" value="ECO:0007669"/>
    <property type="project" value="InterPro"/>
</dbReference>
<evidence type="ECO:0000259" key="16">
    <source>
        <dbReference type="Pfam" id="PF00520"/>
    </source>
</evidence>
<dbReference type="Proteomes" id="UP000593567">
    <property type="component" value="Unassembled WGS sequence"/>
</dbReference>
<keyword evidence="6" id="KW-0851">Voltage-gated channel</keyword>
<evidence type="ECO:0000256" key="4">
    <source>
        <dbReference type="ARBA" id="ARBA00022475"/>
    </source>
</evidence>
<dbReference type="GO" id="GO:0005886">
    <property type="term" value="C:plasma membrane"/>
    <property type="evidence" value="ECO:0007669"/>
    <property type="project" value="UniProtKB-SubCell"/>
</dbReference>
<evidence type="ECO:0000313" key="17">
    <source>
        <dbReference type="EMBL" id="KAF6023840.1"/>
    </source>
</evidence>
<dbReference type="InterPro" id="IPR005821">
    <property type="entry name" value="Ion_trans_dom"/>
</dbReference>
<feature type="transmembrane region" description="Helical" evidence="15">
    <location>
        <begin position="129"/>
        <end position="151"/>
    </location>
</feature>
<evidence type="ECO:0000256" key="11">
    <source>
        <dbReference type="ARBA" id="ARBA00023303"/>
    </source>
</evidence>
<feature type="domain" description="Ion transport" evidence="16">
    <location>
        <begin position="114"/>
        <end position="205"/>
    </location>
</feature>
<evidence type="ECO:0000256" key="7">
    <source>
        <dbReference type="ARBA" id="ARBA00022989"/>
    </source>
</evidence>
<dbReference type="Pfam" id="PF00520">
    <property type="entry name" value="Ion_trans"/>
    <property type="match status" value="1"/>
</dbReference>
<proteinExistence type="predicted"/>
<evidence type="ECO:0000256" key="2">
    <source>
        <dbReference type="ARBA" id="ARBA00015897"/>
    </source>
</evidence>
<evidence type="ECO:0000256" key="6">
    <source>
        <dbReference type="ARBA" id="ARBA00022882"/>
    </source>
</evidence>
<keyword evidence="18" id="KW-1185">Reference proteome</keyword>
<keyword evidence="9" id="KW-0406">Ion transport</keyword>
<comment type="caution">
    <text evidence="17">The sequence shown here is derived from an EMBL/GenBank/DDBJ whole genome shotgun (WGS) entry which is preliminary data.</text>
</comment>
<evidence type="ECO:0000256" key="12">
    <source>
        <dbReference type="ARBA" id="ARBA00031989"/>
    </source>
</evidence>
<dbReference type="PANTHER" id="PTHR46480:SF1">
    <property type="entry name" value="VOLTAGE-GATED HYDROGEN CHANNEL 1"/>
    <property type="match status" value="1"/>
</dbReference>
<dbReference type="PANTHER" id="PTHR46480">
    <property type="entry name" value="F20B24.22"/>
    <property type="match status" value="1"/>
</dbReference>